<evidence type="ECO:0000259" key="1">
    <source>
        <dbReference type="Pfam" id="PF17389"/>
    </source>
</evidence>
<sequence>MKEALVKETPELFSKAARWIWDTSDRLSDHYYLRAKRAFRLGAKEWLRAQIPGASSLKITADAYYQVWLNGVVLGHGPAKSPPGERMVDAYDIGQWLVAGENMLEILVLSLGSGTMNYSLGEAGLIFEVQLPEANIASDEKTLVQRDARRKRRTVRRWIMPNIEDISQQRGSSRWEAAQVVSKECRLIPRPVRQASRYPLVPQRIVAHEVVKLPEFICSFLTKPYLVPPDQARRCNIFDTPAYIVTDLISEEDQTIAWLAAPGGARWYLEDRLIGVSSGWTRDEPGVPKVLLNLKKGANRLVGVHGNDHFSETHLAAFAPKPLSVRNPFGAGGFQVIPTTREEVERCGKRLGKDLSRRIAAGALPRMDSRHTSPGANFHDLVANAETLEKKSNSFLRTNLGWKLLPAVGNTAIRLIVDLGAVQNGWLAFKCFGHKGSTLIFSLVEAIDQGAPLTLNWPGPVNNSLRYELHDGWQSFESFFAYGGRYLIIHHQGEHSVALASVEMLSANCGNLPQGAFRSDNSMLNAIYALCEQTLISSTDDTLTDCPTYEAVNWNFDNRLGAMSDLVTMRNIPLLRNTIEQYGRDPQYPGLVRSHTPSAWDNRIPAFSFHWILLCREFYEHTGDQGFLETVFPQVARGLDESLQMIEPGGLMLWPADEEPWHIIDWHPDRDDIGRPFVSAEQALFVGALEAGAALAGSPAQARLWLDAARRLRESIHRRFWVPQRDAYADSIHQDGSISRVSSAASNAALAYYGVGSQAWRKRLLQRLTKEEGDLLPIGSPMGLFYVLEFLDLHGETEAIFTTILRKWSQMIEAGDKTAWEHFPEHENKRFPTRSRCHPFSTYILKYFRKYLLGIVPVGVGMKEFRFHPQPPSMVRKVDGALPTADGPIRISWHRDGRKVLSSIEAPKGVRQLS</sequence>
<dbReference type="SUPFAM" id="SSF48208">
    <property type="entry name" value="Six-hairpin glycosidases"/>
    <property type="match status" value="1"/>
</dbReference>
<dbReference type="RefSeq" id="WP_075078087.1">
    <property type="nucleotide sequence ID" value="NZ_BDCO01000002.1"/>
</dbReference>
<dbReference type="PANTHER" id="PTHR34987">
    <property type="entry name" value="C, PUTATIVE (AFU_ORTHOLOGUE AFUA_3G02880)-RELATED"/>
    <property type="match status" value="1"/>
</dbReference>
<dbReference type="InterPro" id="IPR012341">
    <property type="entry name" value="6hp_glycosidase-like_sf"/>
</dbReference>
<accession>A0A146G334</accession>
<dbReference type="InParanoid" id="A0A146G334"/>
<comment type="caution">
    <text evidence="3">The sequence shown here is derived from an EMBL/GenBank/DDBJ whole genome shotgun (WGS) entry which is preliminary data.</text>
</comment>
<dbReference type="AlphaFoldDB" id="A0A146G334"/>
<dbReference type="InterPro" id="IPR008979">
    <property type="entry name" value="Galactose-bd-like_sf"/>
</dbReference>
<dbReference type="EMBL" id="BDCO01000002">
    <property type="protein sequence ID" value="GAT32245.1"/>
    <property type="molecule type" value="Genomic_DNA"/>
</dbReference>
<proteinExistence type="predicted"/>
<organism evidence="3 4">
    <name type="scientific">Terrimicrobium sacchariphilum</name>
    <dbReference type="NCBI Taxonomy" id="690879"/>
    <lineage>
        <taxon>Bacteria</taxon>
        <taxon>Pseudomonadati</taxon>
        <taxon>Verrucomicrobiota</taxon>
        <taxon>Terrimicrobiia</taxon>
        <taxon>Terrimicrobiales</taxon>
        <taxon>Terrimicrobiaceae</taxon>
        <taxon>Terrimicrobium</taxon>
    </lineage>
</organism>
<dbReference type="Pfam" id="PF17390">
    <property type="entry name" value="Bac_rhamnosid_C"/>
    <property type="match status" value="1"/>
</dbReference>
<dbReference type="Pfam" id="PF17389">
    <property type="entry name" value="Bac_rhamnosid6H"/>
    <property type="match status" value="1"/>
</dbReference>
<feature type="domain" description="Alpha-L-rhamnosidase six-hairpin glycosidase" evidence="1">
    <location>
        <begin position="515"/>
        <end position="851"/>
    </location>
</feature>
<dbReference type="InterPro" id="IPR035396">
    <property type="entry name" value="Bac_rhamnosid6H"/>
</dbReference>
<dbReference type="STRING" id="690879.TSACC_2643"/>
<reference evidence="4" key="1">
    <citation type="journal article" date="2017" name="Genome Announc.">
        <title>Draft Genome Sequence of Terrimicrobium sacchariphilum NM-5T, a Facultative Anaerobic Soil Bacterium of the Class Spartobacteria.</title>
        <authorList>
            <person name="Qiu Y.L."/>
            <person name="Tourlousse D.M."/>
            <person name="Matsuura N."/>
            <person name="Ohashi A."/>
            <person name="Sekiguchi Y."/>
        </authorList>
    </citation>
    <scope>NUCLEOTIDE SEQUENCE [LARGE SCALE GENOMIC DNA]</scope>
    <source>
        <strain evidence="4">NM-5</strain>
    </source>
</reference>
<name>A0A146G334_TERSA</name>
<dbReference type="InterPro" id="IPR008928">
    <property type="entry name" value="6-hairpin_glycosidase_sf"/>
</dbReference>
<evidence type="ECO:0000313" key="4">
    <source>
        <dbReference type="Proteomes" id="UP000076023"/>
    </source>
</evidence>
<dbReference type="Gene3D" id="1.50.10.10">
    <property type="match status" value="1"/>
</dbReference>
<dbReference type="Proteomes" id="UP000076023">
    <property type="component" value="Unassembled WGS sequence"/>
</dbReference>
<protein>
    <submittedName>
        <fullName evidence="3">Alpha-L-rhamnosidase</fullName>
    </submittedName>
</protein>
<dbReference type="GO" id="GO:0005975">
    <property type="term" value="P:carbohydrate metabolic process"/>
    <property type="evidence" value="ECO:0007669"/>
    <property type="project" value="InterPro"/>
</dbReference>
<dbReference type="InterPro" id="IPR035398">
    <property type="entry name" value="Bac_rhamnosid_C"/>
</dbReference>
<gene>
    <name evidence="3" type="ORF">TSACC_2643</name>
</gene>
<keyword evidence="4" id="KW-1185">Reference proteome</keyword>
<dbReference type="Gene3D" id="2.60.120.260">
    <property type="entry name" value="Galactose-binding domain-like"/>
    <property type="match status" value="3"/>
</dbReference>
<dbReference type="Gene3D" id="2.60.420.10">
    <property type="entry name" value="Maltose phosphorylase, domain 3"/>
    <property type="match status" value="1"/>
</dbReference>
<evidence type="ECO:0000259" key="2">
    <source>
        <dbReference type="Pfam" id="PF17390"/>
    </source>
</evidence>
<dbReference type="SUPFAM" id="SSF49785">
    <property type="entry name" value="Galactose-binding domain-like"/>
    <property type="match status" value="1"/>
</dbReference>
<feature type="domain" description="Alpha-L-rhamnosidase C-terminal" evidence="2">
    <location>
        <begin position="854"/>
        <end position="911"/>
    </location>
</feature>
<dbReference type="PANTHER" id="PTHR34987:SF2">
    <property type="entry name" value="B, PUTATIVE (AFU_ORTHOLOGUE AFUA_7G05040)-RELATED"/>
    <property type="match status" value="1"/>
</dbReference>
<evidence type="ECO:0000313" key="3">
    <source>
        <dbReference type="EMBL" id="GAT32245.1"/>
    </source>
</evidence>
<dbReference type="OrthoDB" id="9761045at2"/>